<feature type="region of interest" description="Disordered" evidence="1">
    <location>
        <begin position="372"/>
        <end position="428"/>
    </location>
</feature>
<dbReference type="AlphaFoldDB" id="A0A4Y7S9J1"/>
<feature type="region of interest" description="Disordered" evidence="1">
    <location>
        <begin position="1"/>
        <end position="24"/>
    </location>
</feature>
<dbReference type="EMBL" id="QPFP01000285">
    <property type="protein sequence ID" value="TEB18140.1"/>
    <property type="molecule type" value="Genomic_DNA"/>
</dbReference>
<dbReference type="Pfam" id="PF17667">
    <property type="entry name" value="Pkinase_fungal"/>
    <property type="match status" value="2"/>
</dbReference>
<reference evidence="3 4" key="1">
    <citation type="journal article" date="2019" name="Nat. Ecol. Evol.">
        <title>Megaphylogeny resolves global patterns of mushroom evolution.</title>
        <authorList>
            <person name="Varga T."/>
            <person name="Krizsan K."/>
            <person name="Foldi C."/>
            <person name="Dima B."/>
            <person name="Sanchez-Garcia M."/>
            <person name="Sanchez-Ramirez S."/>
            <person name="Szollosi G.J."/>
            <person name="Szarkandi J.G."/>
            <person name="Papp V."/>
            <person name="Albert L."/>
            <person name="Andreopoulos W."/>
            <person name="Angelini C."/>
            <person name="Antonin V."/>
            <person name="Barry K.W."/>
            <person name="Bougher N.L."/>
            <person name="Buchanan P."/>
            <person name="Buyck B."/>
            <person name="Bense V."/>
            <person name="Catcheside P."/>
            <person name="Chovatia M."/>
            <person name="Cooper J."/>
            <person name="Damon W."/>
            <person name="Desjardin D."/>
            <person name="Finy P."/>
            <person name="Geml J."/>
            <person name="Haridas S."/>
            <person name="Hughes K."/>
            <person name="Justo A."/>
            <person name="Karasinski D."/>
            <person name="Kautmanova I."/>
            <person name="Kiss B."/>
            <person name="Kocsube S."/>
            <person name="Kotiranta H."/>
            <person name="LaButti K.M."/>
            <person name="Lechner B.E."/>
            <person name="Liimatainen K."/>
            <person name="Lipzen A."/>
            <person name="Lukacs Z."/>
            <person name="Mihaltcheva S."/>
            <person name="Morgado L.N."/>
            <person name="Niskanen T."/>
            <person name="Noordeloos M.E."/>
            <person name="Ohm R.A."/>
            <person name="Ortiz-Santana B."/>
            <person name="Ovrebo C."/>
            <person name="Racz N."/>
            <person name="Riley R."/>
            <person name="Savchenko A."/>
            <person name="Shiryaev A."/>
            <person name="Soop K."/>
            <person name="Spirin V."/>
            <person name="Szebenyi C."/>
            <person name="Tomsovsky M."/>
            <person name="Tulloss R.E."/>
            <person name="Uehling J."/>
            <person name="Grigoriev I.V."/>
            <person name="Vagvolgyi C."/>
            <person name="Papp T."/>
            <person name="Martin F.M."/>
            <person name="Miettinen O."/>
            <person name="Hibbett D.S."/>
            <person name="Nagy L.G."/>
        </authorList>
    </citation>
    <scope>NUCLEOTIDE SEQUENCE [LARGE SCALE GENOMIC DNA]</scope>
    <source>
        <strain evidence="3 4">FP101781</strain>
    </source>
</reference>
<feature type="compositionally biased region" description="Basic and acidic residues" evidence="1">
    <location>
        <begin position="372"/>
        <end position="406"/>
    </location>
</feature>
<dbReference type="Proteomes" id="UP000298030">
    <property type="component" value="Unassembled WGS sequence"/>
</dbReference>
<dbReference type="STRING" id="71717.A0A4Y7S9J1"/>
<accession>A0A4Y7S9J1</accession>
<dbReference type="InterPro" id="IPR008266">
    <property type="entry name" value="Tyr_kinase_AS"/>
</dbReference>
<dbReference type="PROSITE" id="PS00109">
    <property type="entry name" value="PROTEIN_KINASE_TYR"/>
    <property type="match status" value="1"/>
</dbReference>
<dbReference type="PANTHER" id="PTHR38248">
    <property type="entry name" value="FUNK1 6"/>
    <property type="match status" value="1"/>
</dbReference>
<evidence type="ECO:0000256" key="1">
    <source>
        <dbReference type="SAM" id="MobiDB-lite"/>
    </source>
</evidence>
<dbReference type="InterPro" id="IPR011009">
    <property type="entry name" value="Kinase-like_dom_sf"/>
</dbReference>
<evidence type="ECO:0000313" key="3">
    <source>
        <dbReference type="EMBL" id="TEB18140.1"/>
    </source>
</evidence>
<dbReference type="SUPFAM" id="SSF56112">
    <property type="entry name" value="Protein kinase-like (PK-like)"/>
    <property type="match status" value="1"/>
</dbReference>
<dbReference type="OrthoDB" id="5569250at2759"/>
<feature type="compositionally biased region" description="Basic and acidic residues" evidence="1">
    <location>
        <begin position="417"/>
        <end position="428"/>
    </location>
</feature>
<organism evidence="3 4">
    <name type="scientific">Coprinellus micaceus</name>
    <name type="common">Glistening ink-cap mushroom</name>
    <name type="synonym">Coprinus micaceus</name>
    <dbReference type="NCBI Taxonomy" id="71717"/>
    <lineage>
        <taxon>Eukaryota</taxon>
        <taxon>Fungi</taxon>
        <taxon>Dikarya</taxon>
        <taxon>Basidiomycota</taxon>
        <taxon>Agaricomycotina</taxon>
        <taxon>Agaricomycetes</taxon>
        <taxon>Agaricomycetidae</taxon>
        <taxon>Agaricales</taxon>
        <taxon>Agaricineae</taxon>
        <taxon>Psathyrellaceae</taxon>
        <taxon>Coprinellus</taxon>
    </lineage>
</organism>
<feature type="region of interest" description="Disordered" evidence="1">
    <location>
        <begin position="177"/>
        <end position="258"/>
    </location>
</feature>
<feature type="domain" description="Fungal-type protein kinase" evidence="2">
    <location>
        <begin position="253"/>
        <end position="336"/>
    </location>
</feature>
<feature type="compositionally biased region" description="Polar residues" evidence="1">
    <location>
        <begin position="233"/>
        <end position="247"/>
    </location>
</feature>
<dbReference type="PANTHER" id="PTHR38248:SF2">
    <property type="entry name" value="FUNK1 11"/>
    <property type="match status" value="1"/>
</dbReference>
<proteinExistence type="predicted"/>
<comment type="caution">
    <text evidence="3">The sequence shown here is derived from an EMBL/GenBank/DDBJ whole genome shotgun (WGS) entry which is preliminary data.</text>
</comment>
<name>A0A4Y7S9J1_COPMI</name>
<dbReference type="InterPro" id="IPR040976">
    <property type="entry name" value="Pkinase_fungal"/>
</dbReference>
<sequence>MSGASQRTHGPGTPYKEKTAGSKVGRMEYVPPKSAKDAQNGLAFEVGPYQHDNISVYNFATHILGLDPEICQKILAMPLTLDPMKVSQYVRLASENQLHAPFQEFAEALLDDVTSGLGVSADLLTDAFWDAKGNKEIKHDGRGRKPDMVTLWKAQLPTTANGVPKWTTVKHVLEFKHNHKQRGPSLPTLPAKDRKHILDTFNTGSRGGPKPKEKARLVNSETKAVSAAASSSNTNGKRNQESNSSFENGPESKRTRLETKKTQLGTYVIECMAATSRRWVVGMIVDTTFVIPCYYDRFTVVCATTFRFDHSPAKLALLLYAMNLCDKERAGFDPHLLPRLSDPTPDAPEDGVDVSLPVSNMIGSYFEFLPADEIKGDGGENRSEGTKEIDESKDGESTGADEEAKGIRSTPGGGEYKGVEESKNRQEELEGTAIENGEQPNKDQESGCFQIVSVVRKPDDLISRGTTVFKVRRRLPNGKFSDDFYALKLSWPLGSRVSEIAIIQHLKNVLPASSHDHLPHLIFSKTWTAEDLKLPWLKLGLSLNDENHQERVLRGLAAKYYRKLWEAGSIDNFKQAWLDCVEFCYLAYRIGGVMHRDLSENNLMVLPLPDGKVKGVLNDWDMAKFVQDQLDCVLAGHHRTGTPPFMALDLLNAIAEMGIHGDETRLAPPHWLRHDLESLFYILIWAAFHYNLGEGTRDDEVNPAVVGWTMEVTTNAWTKMTFLDGRTSAVNSILKKVKPEFKGVAEAWIAPLRELFKAARLVSNNKDEDEDEDYDPSTCDGVLTFKTFMDAIKVVPRTWGYPEDFYLGL</sequence>
<evidence type="ECO:0000313" key="4">
    <source>
        <dbReference type="Proteomes" id="UP000298030"/>
    </source>
</evidence>
<evidence type="ECO:0000259" key="2">
    <source>
        <dbReference type="Pfam" id="PF17667"/>
    </source>
</evidence>
<feature type="domain" description="Fungal-type protein kinase" evidence="2">
    <location>
        <begin position="549"/>
        <end position="686"/>
    </location>
</feature>
<keyword evidence="4" id="KW-1185">Reference proteome</keyword>
<protein>
    <recommendedName>
        <fullName evidence="2">Fungal-type protein kinase domain-containing protein</fullName>
    </recommendedName>
</protein>
<dbReference type="GO" id="GO:0004672">
    <property type="term" value="F:protein kinase activity"/>
    <property type="evidence" value="ECO:0007669"/>
    <property type="project" value="InterPro"/>
</dbReference>
<gene>
    <name evidence="3" type="ORF">FA13DRAFT_1781702</name>
</gene>